<dbReference type="HOGENOM" id="CLU_2125706_0_0_1"/>
<evidence type="ECO:0000313" key="1">
    <source>
        <dbReference type="EMBL" id="CCA26250.1"/>
    </source>
</evidence>
<accession>F0WXQ4</accession>
<gene>
    <name evidence="1" type="primary">AlNc14C360G10990</name>
    <name evidence="1" type="ORF">ALNC14_123940</name>
</gene>
<dbReference type="AlphaFoldDB" id="F0WXQ4"/>
<proteinExistence type="predicted"/>
<reference evidence="1" key="1">
    <citation type="journal article" date="2011" name="PLoS Biol.">
        <title>Gene gain and loss during evolution of obligate parasitism in the white rust pathogen of Arabidopsis thaliana.</title>
        <authorList>
            <person name="Kemen E."/>
            <person name="Gardiner A."/>
            <person name="Schultz-Larsen T."/>
            <person name="Kemen A.C."/>
            <person name="Balmuth A.L."/>
            <person name="Robert-Seilaniantz A."/>
            <person name="Bailey K."/>
            <person name="Holub E."/>
            <person name="Studholme D.J."/>
            <person name="Maclean D."/>
            <person name="Jones J.D."/>
        </authorList>
    </citation>
    <scope>NUCLEOTIDE SEQUENCE</scope>
</reference>
<reference evidence="1" key="2">
    <citation type="submission" date="2011-02" db="EMBL/GenBank/DDBJ databases">
        <authorList>
            <person name="MacLean D."/>
        </authorList>
    </citation>
    <scope>NUCLEOTIDE SEQUENCE</scope>
</reference>
<dbReference type="EMBL" id="FR824405">
    <property type="protein sequence ID" value="CCA26250.1"/>
    <property type="molecule type" value="Genomic_DNA"/>
</dbReference>
<organism evidence="1">
    <name type="scientific">Albugo laibachii Nc14</name>
    <dbReference type="NCBI Taxonomy" id="890382"/>
    <lineage>
        <taxon>Eukaryota</taxon>
        <taxon>Sar</taxon>
        <taxon>Stramenopiles</taxon>
        <taxon>Oomycota</taxon>
        <taxon>Peronosporomycetes</taxon>
        <taxon>Albuginales</taxon>
        <taxon>Albuginaceae</taxon>
        <taxon>Albugo</taxon>
    </lineage>
</organism>
<name>F0WXQ4_9STRA</name>
<protein>
    <submittedName>
        <fullName evidence="1">AlNc14C360G10990 protein</fullName>
    </submittedName>
</protein>
<sequence>MPALYSEERFKYYEYEDKEHWSEDPEWLHVAVQDSGQDRISKQVSQRAKKKQEKKIGFLFSLLKGLITPFRMVQKNNQDYKRQSRGYSSRRSWIDLQESLMDGIISSSKKKWTK</sequence>